<accession>A0ABU6YI29</accession>
<proteinExistence type="predicted"/>
<gene>
    <name evidence="1" type="ORF">PIB30_058150</name>
</gene>
<organism evidence="1 2">
    <name type="scientific">Stylosanthes scabra</name>
    <dbReference type="NCBI Taxonomy" id="79078"/>
    <lineage>
        <taxon>Eukaryota</taxon>
        <taxon>Viridiplantae</taxon>
        <taxon>Streptophyta</taxon>
        <taxon>Embryophyta</taxon>
        <taxon>Tracheophyta</taxon>
        <taxon>Spermatophyta</taxon>
        <taxon>Magnoliopsida</taxon>
        <taxon>eudicotyledons</taxon>
        <taxon>Gunneridae</taxon>
        <taxon>Pentapetalae</taxon>
        <taxon>rosids</taxon>
        <taxon>fabids</taxon>
        <taxon>Fabales</taxon>
        <taxon>Fabaceae</taxon>
        <taxon>Papilionoideae</taxon>
        <taxon>50 kb inversion clade</taxon>
        <taxon>dalbergioids sensu lato</taxon>
        <taxon>Dalbergieae</taxon>
        <taxon>Pterocarpus clade</taxon>
        <taxon>Stylosanthes</taxon>
    </lineage>
</organism>
<dbReference type="EMBL" id="JASCZI010242140">
    <property type="protein sequence ID" value="MED6209794.1"/>
    <property type="molecule type" value="Genomic_DNA"/>
</dbReference>
<keyword evidence="2" id="KW-1185">Reference proteome</keyword>
<sequence>MESITAAYKVGDVEYRAGRRAEDTVVARSNMGDAALDLATASGAGVARRAEVCVSLKEQRETLAYVTNISVEAAASTKDLRMNYRSLCYKTSFNRTCRF</sequence>
<reference evidence="1 2" key="1">
    <citation type="journal article" date="2023" name="Plants (Basel)">
        <title>Bridging the Gap: Combining Genomics and Transcriptomics Approaches to Understand Stylosanthes scabra, an Orphan Legume from the Brazilian Caatinga.</title>
        <authorList>
            <person name="Ferreira-Neto J.R.C."/>
            <person name="da Silva M.D."/>
            <person name="Binneck E."/>
            <person name="de Melo N.F."/>
            <person name="da Silva R.H."/>
            <person name="de Melo A.L.T.M."/>
            <person name="Pandolfi V."/>
            <person name="Bustamante F.O."/>
            <person name="Brasileiro-Vidal A.C."/>
            <person name="Benko-Iseppon A.M."/>
        </authorList>
    </citation>
    <scope>NUCLEOTIDE SEQUENCE [LARGE SCALE GENOMIC DNA]</scope>
    <source>
        <tissue evidence="1">Leaves</tissue>
    </source>
</reference>
<comment type="caution">
    <text evidence="1">The sequence shown here is derived from an EMBL/GenBank/DDBJ whole genome shotgun (WGS) entry which is preliminary data.</text>
</comment>
<evidence type="ECO:0000313" key="2">
    <source>
        <dbReference type="Proteomes" id="UP001341840"/>
    </source>
</evidence>
<protein>
    <submittedName>
        <fullName evidence="1">Uncharacterized protein</fullName>
    </submittedName>
</protein>
<evidence type="ECO:0000313" key="1">
    <source>
        <dbReference type="EMBL" id="MED6209794.1"/>
    </source>
</evidence>
<name>A0ABU6YI29_9FABA</name>
<dbReference type="Proteomes" id="UP001341840">
    <property type="component" value="Unassembled WGS sequence"/>
</dbReference>